<evidence type="ECO:0000313" key="3">
    <source>
        <dbReference type="Proteomes" id="UP000783390"/>
    </source>
</evidence>
<organism evidence="2 3">
    <name type="scientific">Clostridium moniliforme</name>
    <dbReference type="NCBI Taxonomy" id="39489"/>
    <lineage>
        <taxon>Bacteria</taxon>
        <taxon>Bacillati</taxon>
        <taxon>Bacillota</taxon>
        <taxon>Clostridia</taxon>
        <taxon>Eubacteriales</taxon>
        <taxon>Clostridiaceae</taxon>
        <taxon>Clostridium</taxon>
    </lineage>
</organism>
<protein>
    <recommendedName>
        <fullName evidence="1">DUF7662 domain-containing protein</fullName>
    </recommendedName>
</protein>
<keyword evidence="3" id="KW-1185">Reference proteome</keyword>
<reference evidence="2 3" key="1">
    <citation type="submission" date="2021-03" db="EMBL/GenBank/DDBJ databases">
        <title>Genomic Encyclopedia of Type Strains, Phase IV (KMG-IV): sequencing the most valuable type-strain genomes for metagenomic binning, comparative biology and taxonomic classification.</title>
        <authorList>
            <person name="Goeker M."/>
        </authorList>
    </citation>
    <scope>NUCLEOTIDE SEQUENCE [LARGE SCALE GENOMIC DNA]</scope>
    <source>
        <strain evidence="2 3">DSM 3984</strain>
    </source>
</reference>
<feature type="domain" description="DUF7662" evidence="1">
    <location>
        <begin position="4"/>
        <end position="78"/>
    </location>
</feature>
<dbReference type="Proteomes" id="UP000783390">
    <property type="component" value="Unassembled WGS sequence"/>
</dbReference>
<sequence length="79" mass="9240">MSKYDLLNEYLSNCRKEKLTLTIKQIEDILGFKLPNTAYTKNAWWGNNDNRHVQAKSWLQSGYNTKDIKLGESVTFIKI</sequence>
<dbReference type="Pfam" id="PF24698">
    <property type="entry name" value="DUF7662"/>
    <property type="match status" value="1"/>
</dbReference>
<dbReference type="RefSeq" id="WP_209796043.1">
    <property type="nucleotide sequence ID" value="NZ_JAGGJZ010000002.1"/>
</dbReference>
<evidence type="ECO:0000313" key="2">
    <source>
        <dbReference type="EMBL" id="MBP1889337.1"/>
    </source>
</evidence>
<accession>A0ABS4EZS3</accession>
<dbReference type="InterPro" id="IPR056079">
    <property type="entry name" value="DUF7662"/>
</dbReference>
<comment type="caution">
    <text evidence="2">The sequence shown here is derived from an EMBL/GenBank/DDBJ whole genome shotgun (WGS) entry which is preliminary data.</text>
</comment>
<name>A0ABS4EZS3_9CLOT</name>
<gene>
    <name evidence="2" type="ORF">J2Z53_000918</name>
</gene>
<dbReference type="EMBL" id="JAGGJZ010000002">
    <property type="protein sequence ID" value="MBP1889337.1"/>
    <property type="molecule type" value="Genomic_DNA"/>
</dbReference>
<proteinExistence type="predicted"/>
<evidence type="ECO:0000259" key="1">
    <source>
        <dbReference type="Pfam" id="PF24698"/>
    </source>
</evidence>